<dbReference type="Pfam" id="PF02586">
    <property type="entry name" value="SRAP"/>
    <property type="match status" value="1"/>
</dbReference>
<protein>
    <submittedName>
        <fullName evidence="10">Vng6095c</fullName>
    </submittedName>
</protein>
<dbReference type="InterPro" id="IPR036590">
    <property type="entry name" value="SRAP-like"/>
</dbReference>
<dbReference type="Proteomes" id="UP000000554">
    <property type="component" value="Plasmid pNRC200"/>
</dbReference>
<feature type="compositionally biased region" description="Basic and acidic residues" evidence="8">
    <location>
        <begin position="224"/>
        <end position="238"/>
    </location>
</feature>
<sequence length="238" mass="26885">MLTLLEKRDMCGRNALFVTQEDLEKHFGAEVVTDGGYAPRYNIAPGEQLDVITNRAAAEIDQYHWGLLPSWADDPGEGIINARSETAAEKRSFRDAWDSRPCLVLSSGFYEWQKRDSGPKQPYRIYREDAPAFAMAGLWEVWEGEESAIPCVTILTTEPNDLMQPIHDRMPVVLPDGDEETWLTASPDEREELCQPYPEEDLTAYEVSTRVNNSGNDDATVIEPLDHEQSGLDEFSSR</sequence>
<dbReference type="InterPro" id="IPR003738">
    <property type="entry name" value="SRAP"/>
</dbReference>
<dbReference type="AlphaFoldDB" id="O51976"/>
<dbReference type="EMBL" id="AF016485">
    <property type="protein sequence ID" value="AAC82856.1"/>
    <property type="molecule type" value="Genomic_DNA"/>
</dbReference>
<dbReference type="PATRIC" id="fig|64091.14.peg.2146"/>
<proteinExistence type="inferred from homology"/>
<keyword evidence="7" id="KW-0456">Lyase</keyword>
<reference evidence="9" key="12">
    <citation type="journal article" date="1997" name="FEMS Microbiol. Lett.">
        <title>Genetic analysis of gas vesicle formation in haloarchaea.</title>
        <authorList>
            <person name="DasSarma S."/>
            <person name="Arora P."/>
        </authorList>
    </citation>
    <scope>NUCLEOTIDE SEQUENCE</scope>
    <source>
        <strain evidence="9">NRC-1</strain>
        <plasmid evidence="9">pNRC100</plasmid>
    </source>
</reference>
<reference evidence="9" key="6">
    <citation type="journal article" date="1993" name="Experientia">
        <title>Identification and analysis of the gas vesicle gene cluster on an unstable plasmid of Halobacterium halobium.</title>
        <authorList>
            <person name="DasSarma S."/>
        </authorList>
    </citation>
    <scope>NUCLEOTIDE SEQUENCE</scope>
    <source>
        <strain evidence="9">NRC-1</strain>
    </source>
</reference>
<evidence type="ECO:0000313" key="10">
    <source>
        <dbReference type="EMBL" id="AAG20780.1"/>
    </source>
</evidence>
<keyword evidence="2" id="KW-0645">Protease</keyword>
<comment type="similarity">
    <text evidence="1">Belongs to the SOS response-associated peptidase family.</text>
</comment>
<evidence type="ECO:0000256" key="8">
    <source>
        <dbReference type="SAM" id="MobiDB-lite"/>
    </source>
</evidence>
<accession>O51976</accession>
<dbReference type="EMBL" id="AE004438">
    <property type="protein sequence ID" value="AAG20780.1"/>
    <property type="molecule type" value="Genomic_DNA"/>
</dbReference>
<keyword evidence="5" id="KW-0190">Covalent protein-DNA linkage</keyword>
<dbReference type="GO" id="GO:0008233">
    <property type="term" value="F:peptidase activity"/>
    <property type="evidence" value="ECO:0007669"/>
    <property type="project" value="UniProtKB-KW"/>
</dbReference>
<evidence type="ECO:0000256" key="7">
    <source>
        <dbReference type="ARBA" id="ARBA00023239"/>
    </source>
</evidence>
<dbReference type="Gene3D" id="3.90.1680.10">
    <property type="entry name" value="SOS response associated peptidase-like"/>
    <property type="match status" value="1"/>
</dbReference>
<dbReference type="GO" id="GO:0106300">
    <property type="term" value="P:protein-DNA covalent cross-linking repair"/>
    <property type="evidence" value="ECO:0007669"/>
    <property type="project" value="InterPro"/>
</dbReference>
<reference evidence="9" key="2">
    <citation type="journal article" date="1989" name="Nucleic Acids Res.">
        <title>Analysis of insertion mutants reveals two new genes in the pNRC100 gas vesicle gene cluster of Halobacterium halobium.</title>
        <authorList>
            <person name="Jones J.G."/>
            <person name="Hackett N.R."/>
            <person name="Halladay J.T."/>
            <person name="Scothorn D.J."/>
            <person name="Yang C.F."/>
            <person name="Ng W.L."/>
            <person name="DasSarma S."/>
        </authorList>
    </citation>
    <scope>NUCLEOTIDE SEQUENCE</scope>
    <source>
        <strain evidence="9">NRC-1</strain>
    </source>
</reference>
<evidence type="ECO:0000313" key="11">
    <source>
        <dbReference type="Proteomes" id="UP000000554"/>
    </source>
</evidence>
<keyword evidence="9" id="KW-0614">Plasmid</keyword>
<reference evidence="9" key="8">
    <citation type="journal article" date="1993" name="J. Bacteriol.">
        <title>Minimal replication origin of the 200-kilobase Halobacterium plasmid pNRC100.</title>
        <authorList>
            <person name="Ng W.L."/>
            <person name="DasSarma S."/>
        </authorList>
    </citation>
    <scope>NUCLEOTIDE SEQUENCE</scope>
    <source>
        <strain evidence="9">NRC-1</strain>
    </source>
</reference>
<reference evidence="9" key="4">
    <citation type="journal article" date="1991" name="J. Bacteriol.">
        <title>Structure of the gas vesicle plasmid in Halobacterium halobium inversion isomers, inverted repeats, and insertion sequences.</title>
        <authorList>
            <person name="Ng W.L."/>
            <person name="Kothakota S."/>
            <person name="DasSarma S."/>
        </authorList>
    </citation>
    <scope>NUCLEOTIDE SEQUENCE</scope>
    <source>
        <strain evidence="9">NRC-1</strain>
    </source>
</reference>
<evidence type="ECO:0000313" key="9">
    <source>
        <dbReference type="EMBL" id="AAC82856.1"/>
    </source>
</evidence>
<dbReference type="GO" id="GO:0016829">
    <property type="term" value="F:lyase activity"/>
    <property type="evidence" value="ECO:0007669"/>
    <property type="project" value="UniProtKB-KW"/>
</dbReference>
<dbReference type="PANTHER" id="PTHR13604:SF0">
    <property type="entry name" value="ABASIC SITE PROCESSING PROTEIN HMCES"/>
    <property type="match status" value="1"/>
</dbReference>
<reference evidence="9 11" key="13">
    <citation type="journal article" date="1998" name="Genome Res.">
        <title>Snapshot of a large dynamic replicon in a halophilic archaeon: megaplasmid or minichromosome?</title>
        <authorList>
            <person name="Ng W.V."/>
            <person name="Ciufo S.A."/>
            <person name="Smith T.M."/>
            <person name="Bumgarner R.E."/>
            <person name="Baskin D."/>
            <person name="Faust J."/>
            <person name="Hall B."/>
            <person name="Loretz C."/>
            <person name="Seto J."/>
            <person name="Slagel J."/>
            <person name="Hood L."/>
            <person name="DasSarma S."/>
        </authorList>
    </citation>
    <scope>NUCLEOTIDE SEQUENCE [LARGE SCALE GENOMIC DNA]</scope>
    <source>
        <strain evidence="11">ATCC 700922 / JCM 11081 / NRC-1</strain>
        <strain evidence="9">NRC-1</strain>
        <plasmid evidence="11">Plasmid pNRC100</plasmid>
    </source>
</reference>
<dbReference type="Proteomes" id="UP000000554">
    <property type="component" value="Plasmid pNRC100"/>
</dbReference>
<organism evidence="9 11">
    <name type="scientific">Halobacterium salinarum (strain ATCC 700922 / JCM 11081 / NRC-1)</name>
    <name type="common">Halobacterium halobium</name>
    <dbReference type="NCBI Taxonomy" id="64091"/>
    <lineage>
        <taxon>Archaea</taxon>
        <taxon>Methanobacteriati</taxon>
        <taxon>Methanobacteriota</taxon>
        <taxon>Stenosarchaea group</taxon>
        <taxon>Halobacteria</taxon>
        <taxon>Halobacteriales</taxon>
        <taxon>Halobacteriaceae</taxon>
        <taxon>Halobacterium</taxon>
        <taxon>Halobacterium salinarum NRC-34001</taxon>
    </lineage>
</organism>
<dbReference type="KEGG" id="hal:VNG_6095C"/>
<geneLocation type="plasmid" evidence="9 11">
    <name>pNRC100</name>
</geneLocation>
<dbReference type="KEGG" id="hal:AAC82856.1"/>
<reference evidence="9" key="14">
    <citation type="submission" date="1998-01" db="EMBL/GenBank/DDBJ databases">
        <authorList>
            <person name="Ng W.L."/>
            <person name="Ciufo S.A."/>
            <person name="Smith T.M."/>
            <person name="Bumgarner R.E."/>
            <person name="Loretz C."/>
            <person name="Baskin D."/>
            <person name="Faust J."/>
            <person name="Seto J."/>
            <person name="Slagel J."/>
            <person name="Hood L."/>
            <person name="DasSarma S."/>
        </authorList>
    </citation>
    <scope>NUCLEOTIDE SEQUENCE</scope>
    <source>
        <strain evidence="9">NRC-1</strain>
        <plasmid evidence="9">pNRC100</plasmid>
    </source>
</reference>
<dbReference type="PIR" id="T08289">
    <property type="entry name" value="T08289"/>
</dbReference>
<keyword evidence="4" id="KW-0378">Hydrolase</keyword>
<dbReference type="GO" id="GO:0006508">
    <property type="term" value="P:proteolysis"/>
    <property type="evidence" value="ECO:0007669"/>
    <property type="project" value="UniProtKB-KW"/>
</dbReference>
<dbReference type="GO" id="GO:0003697">
    <property type="term" value="F:single-stranded DNA binding"/>
    <property type="evidence" value="ECO:0007669"/>
    <property type="project" value="InterPro"/>
</dbReference>
<keyword evidence="6" id="KW-0238">DNA-binding</keyword>
<dbReference type="SUPFAM" id="SSF143081">
    <property type="entry name" value="BB1717-like"/>
    <property type="match status" value="1"/>
</dbReference>
<name>O51976_HALSA</name>
<reference evidence="9" key="5">
    <citation type="journal article" date="1992" name="Gene">
        <title>Genetic transformation of a halophilic archaebacterium with a gas vesicle gene cluster restores its ability to float.</title>
        <authorList>
            <person name="Halladay J.T."/>
            <person name="Ng W.L."/>
            <person name="DasSarma S."/>
        </authorList>
    </citation>
    <scope>NUCLEOTIDE SEQUENCE</scope>
    <source>
        <strain evidence="9">NRC-1</strain>
    </source>
</reference>
<keyword evidence="3" id="KW-0227">DNA damage</keyword>
<gene>
    <name evidence="10" type="ordered locus">VNG_6095C</name>
</gene>
<reference evidence="9" key="10">
    <citation type="journal article" date="1994" name="Syst. Appl. Microbiol.">
        <title>Large deletions in class III gas vesicle-deficient mutants of Halobacterium halobium.</title>
        <authorList>
            <person name="Ng W.L."/>
            <person name="Arora P."/>
            <person name="DasSarma S."/>
        </authorList>
    </citation>
    <scope>NUCLEOTIDE SEQUENCE</scope>
    <source>
        <strain evidence="9">NRC-1</strain>
        <plasmid evidence="9">pNRC100</plasmid>
    </source>
</reference>
<keyword evidence="11" id="KW-1185">Reference proteome</keyword>
<dbReference type="PANTHER" id="PTHR13604">
    <property type="entry name" value="DC12-RELATED"/>
    <property type="match status" value="1"/>
</dbReference>
<evidence type="ECO:0000256" key="1">
    <source>
        <dbReference type="ARBA" id="ARBA00008136"/>
    </source>
</evidence>
<reference evidence="9" key="3">
    <citation type="journal article" date="1991" name="Gene">
        <title>Structure and organization of the gas vesicle gene cluster on the Halobacterium halobium plasmid pNRC100.</title>
        <authorList>
            <person name="Jones J.G."/>
            <person name="Young D.C."/>
            <person name="DasSarma S."/>
        </authorList>
    </citation>
    <scope>NUCLEOTIDE SEQUENCE</scope>
    <source>
        <strain evidence="9">NRC-1</strain>
    </source>
</reference>
<reference evidence="9" key="1">
    <citation type="journal article" date="1987" name="Mol. Microbiol.">
        <title>A plasmid-encoded gas vesicle protein gene in a halophilic archaebacterium.</title>
        <authorList>
            <person name="DasSarma S."/>
            <person name="Damerval T."/>
            <person name="Jones J.G."/>
            <person name="Tandeau de Marsac N."/>
        </authorList>
    </citation>
    <scope>NUCLEOTIDE SEQUENCE</scope>
    <source>
        <strain evidence="9">NRC-1</strain>
    </source>
</reference>
<evidence type="ECO:0000256" key="3">
    <source>
        <dbReference type="ARBA" id="ARBA00022763"/>
    </source>
</evidence>
<evidence type="ECO:0000256" key="4">
    <source>
        <dbReference type="ARBA" id="ARBA00022801"/>
    </source>
</evidence>
<reference evidence="9" key="7">
    <citation type="journal article" date="1993" name="J. Bacteriol.">
        <title>The rightward gas vesicle operon in Halobacterium plasmid pNRC100: identification of the gvpA and gvpC gene products by use of antibody probes and genetic analysis of the region downstream of gvpC.</title>
        <authorList>
            <person name="Halladay J.T."/>
            <person name="Jones J.G."/>
            <person name="Lin F."/>
            <person name="MacDonald A.B."/>
            <person name="DasSarma S."/>
        </authorList>
    </citation>
    <scope>NUCLEOTIDE SEQUENCE</scope>
    <source>
        <strain evidence="9">NRC-1</strain>
    </source>
</reference>
<feature type="region of interest" description="Disordered" evidence="8">
    <location>
        <begin position="208"/>
        <end position="238"/>
    </location>
</feature>
<reference evidence="9 11" key="15">
    <citation type="journal article" date="2000" name="Proc. Natl. Acad. Sci. U.S.A.">
        <title>Genome sequence of Halobacterium species NRC-1.</title>
        <authorList>
            <person name="Ng W.V."/>
            <person name="Kennedy S.P."/>
            <person name="Mahairas G.G."/>
            <person name="Berquist B."/>
            <person name="Pan M."/>
            <person name="Shukla H.D."/>
            <person name="Lasky S.R."/>
            <person name="Baliga N.S."/>
            <person name="Thorsson V."/>
            <person name="Sbrogna J."/>
            <person name="Swartzell S."/>
            <person name="Weir D."/>
            <person name="Hall J."/>
            <person name="Dahl T.A."/>
            <person name="Welti R."/>
            <person name="Goo Y.A."/>
            <person name="Leithauser B."/>
            <person name="Keller K."/>
            <person name="Cruz R."/>
            <person name="Danson M.J."/>
            <person name="Hough D.W."/>
            <person name="Maddocks D.G."/>
            <person name="Jablonski P.E."/>
            <person name="Krebs M.P."/>
            <person name="Angevine C.M."/>
            <person name="Dale H."/>
            <person name="Isenbarger T.A."/>
            <person name="Peck R.F."/>
            <person name="Pohlschroder M."/>
            <person name="Spudich J.L."/>
            <person name="Jung K.W."/>
            <person name="Alam M."/>
            <person name="Freitas T."/>
            <person name="Hou S."/>
            <person name="Daniels C.J."/>
            <person name="Dennis P.P."/>
            <person name="Omer A.D."/>
            <person name="Ebhardt H."/>
            <person name="Lowe T.M."/>
            <person name="Liang P."/>
            <person name="Riley M."/>
            <person name="Hood L."/>
            <person name="DasSarma S."/>
        </authorList>
    </citation>
    <scope>NUCLEOTIDE SEQUENCE [LARGE SCALE GENOMIC DNA]</scope>
    <source>
        <strain evidence="11">ATCC 700922 / JCM 11081 / NRC-1</strain>
        <strain evidence="9">NRC-1</strain>
        <plasmid evidence="11">Plasmid pNRC100</plasmid>
        <plasmid evidence="11">Plasmid pNRC200</plasmid>
    </source>
</reference>
<evidence type="ECO:0000256" key="5">
    <source>
        <dbReference type="ARBA" id="ARBA00023124"/>
    </source>
</evidence>
<reference evidence="9" key="9">
    <citation type="journal article" date="1994" name="J. Bacteriol.">
        <title>Wild-type gas vesicle formation requires at least ten genes in the gvp gene cluster of Halobacterium halobium plasmid pNRC100.</title>
        <authorList>
            <person name="DasSarma S."/>
            <person name="Arora P."/>
            <person name="Lin F."/>
            <person name="Molinari E."/>
            <person name="Yin L.R."/>
        </authorList>
    </citation>
    <scope>NUCLEOTIDE SEQUENCE</scope>
    <source>
        <strain evidence="9">NRC-1</strain>
    </source>
</reference>
<evidence type="ECO:0000256" key="2">
    <source>
        <dbReference type="ARBA" id="ARBA00022670"/>
    </source>
</evidence>
<reference evidence="9" key="11">
    <citation type="book" date="1995" name="ARCHAEA: A LABORATORY MANUAL - HALOPHILES: 253-255" publisher="Cold Spring Harbor Laboratory Press">
        <title>Natural plasmids and plasmid vectors of halophiles.</title>
        <authorList>
            <person name="DasSarma S."/>
            <person name="Robb F.T."/>
            <person name="Place A.R."/>
            <person name="Sowers K.R."/>
            <person name="Schreier H.J."/>
            <person name="DasSarma S. and Fleischmann"/>
            <person name="E.M."/>
        </authorList>
    </citation>
    <scope>NUCLEOTIDE SEQUENCE</scope>
    <source>
        <strain evidence="9">NRC-1</strain>
        <plasmid evidence="9">pNRC100</plasmid>
    </source>
</reference>
<geneLocation type="plasmid" evidence="10 11">
    <name>pNRC200</name>
</geneLocation>
<evidence type="ECO:0000256" key="6">
    <source>
        <dbReference type="ARBA" id="ARBA00023125"/>
    </source>
</evidence>
<dbReference type="HOGENOM" id="CLU_035990_6_2_2"/>